<evidence type="ECO:0000256" key="1">
    <source>
        <dbReference type="SAM" id="Coils"/>
    </source>
</evidence>
<sequence length="354" mass="40743">MALRESNPASYTPKMVSIGPYHKRNLQLRSMNKYKLLYLQRFLERKEELDLKSCISELQKLKEKALKSYDDIEDINNDSHEFCEMLLLDGCFVVEFIRERCGNCPKGEEEIIESNIGCIYNQILRDLMLLENQLPFFVLNKLHDLTKEDDELPLAIQAVFSFTFFVDLEKMIDHYESLKKIATNARNIKHLLHAVHILSCHGNPMKLKSNAQSTKKSNAVHRFSCLGNPTKTSKDDTVCHMLMPNATELSKAGVSFAKVSSNNNNNSNSDMTSLFDIKFEDGLMTIPCFQVVDETEGFLRNLIAYEQQSSEVQPKYFSDFGNFHGSSYRLRQRCEFASPKRNHKALDGRGQRRV</sequence>
<reference evidence="2" key="1">
    <citation type="submission" date="2023-08" db="EMBL/GenBank/DDBJ databases">
        <title>A de novo genome assembly of Solanum verrucosum Schlechtendal, a Mexican diploid species geographically isolated from the other diploid A-genome species in potato relatives.</title>
        <authorList>
            <person name="Hosaka K."/>
        </authorList>
    </citation>
    <scope>NUCLEOTIDE SEQUENCE</scope>
    <source>
        <tissue evidence="2">Young leaves</tissue>
    </source>
</reference>
<dbReference type="InterPro" id="IPR004158">
    <property type="entry name" value="DUF247_pln"/>
</dbReference>
<organism evidence="2 3">
    <name type="scientific">Solanum verrucosum</name>
    <dbReference type="NCBI Taxonomy" id="315347"/>
    <lineage>
        <taxon>Eukaryota</taxon>
        <taxon>Viridiplantae</taxon>
        <taxon>Streptophyta</taxon>
        <taxon>Embryophyta</taxon>
        <taxon>Tracheophyta</taxon>
        <taxon>Spermatophyta</taxon>
        <taxon>Magnoliopsida</taxon>
        <taxon>eudicotyledons</taxon>
        <taxon>Gunneridae</taxon>
        <taxon>Pentapetalae</taxon>
        <taxon>asterids</taxon>
        <taxon>lamiids</taxon>
        <taxon>Solanales</taxon>
        <taxon>Solanaceae</taxon>
        <taxon>Solanoideae</taxon>
        <taxon>Solaneae</taxon>
        <taxon>Solanum</taxon>
    </lineage>
</organism>
<dbReference type="Pfam" id="PF03140">
    <property type="entry name" value="DUF247"/>
    <property type="match status" value="1"/>
</dbReference>
<dbReference type="AlphaFoldDB" id="A0AAF0QNL4"/>
<evidence type="ECO:0000313" key="2">
    <source>
        <dbReference type="EMBL" id="WMV23164.1"/>
    </source>
</evidence>
<keyword evidence="3" id="KW-1185">Reference proteome</keyword>
<evidence type="ECO:0000313" key="3">
    <source>
        <dbReference type="Proteomes" id="UP001234989"/>
    </source>
</evidence>
<gene>
    <name evidence="2" type="ORF">MTR67_016549</name>
</gene>
<dbReference type="Proteomes" id="UP001234989">
    <property type="component" value="Chromosome 4"/>
</dbReference>
<keyword evidence="1" id="KW-0175">Coiled coil</keyword>
<dbReference type="EMBL" id="CP133615">
    <property type="protein sequence ID" value="WMV23164.1"/>
    <property type="molecule type" value="Genomic_DNA"/>
</dbReference>
<accession>A0AAF0QNL4</accession>
<name>A0AAF0QNL4_SOLVR</name>
<protein>
    <submittedName>
        <fullName evidence="2">Uncharacterized protein</fullName>
    </submittedName>
</protein>
<proteinExistence type="predicted"/>
<dbReference type="PANTHER" id="PTHR31170">
    <property type="entry name" value="BNAC04G53230D PROTEIN"/>
    <property type="match status" value="1"/>
</dbReference>
<feature type="coiled-coil region" evidence="1">
    <location>
        <begin position="44"/>
        <end position="78"/>
    </location>
</feature>
<dbReference type="PANTHER" id="PTHR31170:SF25">
    <property type="entry name" value="BNAA09G04570D PROTEIN"/>
    <property type="match status" value="1"/>
</dbReference>